<protein>
    <submittedName>
        <fullName evidence="1">Uncharacterized protein</fullName>
    </submittedName>
</protein>
<dbReference type="AlphaFoldDB" id="A0A4V3C9Q3"/>
<dbReference type="EMBL" id="SNWQ01000010">
    <property type="protein sequence ID" value="TDO46659.1"/>
    <property type="molecule type" value="Genomic_DNA"/>
</dbReference>
<organism evidence="1 2">
    <name type="scientific">Kribbella caucasensis</name>
    <dbReference type="NCBI Taxonomy" id="2512215"/>
    <lineage>
        <taxon>Bacteria</taxon>
        <taxon>Bacillati</taxon>
        <taxon>Actinomycetota</taxon>
        <taxon>Actinomycetes</taxon>
        <taxon>Propionibacteriales</taxon>
        <taxon>Kribbellaceae</taxon>
        <taxon>Kribbella</taxon>
    </lineage>
</organism>
<dbReference type="OrthoDB" id="3829359at2"/>
<comment type="caution">
    <text evidence="1">The sequence shown here is derived from an EMBL/GenBank/DDBJ whole genome shotgun (WGS) entry which is preliminary data.</text>
</comment>
<name>A0A4V3C9Q3_9ACTN</name>
<evidence type="ECO:0000313" key="2">
    <source>
        <dbReference type="Proteomes" id="UP000295388"/>
    </source>
</evidence>
<proteinExistence type="predicted"/>
<dbReference type="Proteomes" id="UP000295388">
    <property type="component" value="Unassembled WGS sequence"/>
</dbReference>
<dbReference type="RefSeq" id="WP_133801828.1">
    <property type="nucleotide sequence ID" value="NZ_SNWQ01000010.1"/>
</dbReference>
<evidence type="ECO:0000313" key="1">
    <source>
        <dbReference type="EMBL" id="TDO46659.1"/>
    </source>
</evidence>
<accession>A0A4V3C9Q3</accession>
<gene>
    <name evidence="1" type="ORF">EV643_11042</name>
</gene>
<sequence>MSDFTRLKEQLHHVAMEANQAAGGLGSFQNKFGQSSAQVQALIAGSATGADRQISEVLDAAGKAVGQAIEALQIASAGCANYANQI</sequence>
<reference evidence="1 2" key="1">
    <citation type="submission" date="2019-03" db="EMBL/GenBank/DDBJ databases">
        <title>Genomic Encyclopedia of Type Strains, Phase III (KMG-III): the genomes of soil and plant-associated and newly described type strains.</title>
        <authorList>
            <person name="Whitman W."/>
        </authorList>
    </citation>
    <scope>NUCLEOTIDE SEQUENCE [LARGE SCALE GENOMIC DNA]</scope>
    <source>
        <strain evidence="1 2">VKM Ac-2527</strain>
    </source>
</reference>
<keyword evidence="2" id="KW-1185">Reference proteome</keyword>